<sequence>MDKLELEKAYHEYGTITKTAKHFGCSHGKIRYQLDKHKINYKLERNTSKISKDDLEKVYKDTQSVREAGRHFNMSHEKARRLLVKYGLCNKLVRYNCDHNFFSEDSQHSFYWAGFIAADGAIIDRRKTLELSIGLAQKDKNHIQKFKQNISAENPIHDILIKNSKRNPNWNDCWKSEIKITSNKLCKDLERFNVVPRKSKIYTFPEWLVNHELTHHFMRGYFDGDGSFFYPKLKEGRIVEQLYFGLRGTSEFLTVYRTILERKCNLTERAKPIRVNNGIGVLEYGGNGIMNDIVRFLYKDADIYLERKRDIIKDKL</sequence>
<accession>A0A0F9S2R7</accession>
<dbReference type="InterPro" id="IPR027434">
    <property type="entry name" value="Homing_endonucl"/>
</dbReference>
<dbReference type="AlphaFoldDB" id="A0A0F9S2R7"/>
<reference evidence="2" key="1">
    <citation type="journal article" date="2015" name="Nature">
        <title>Complex archaea that bridge the gap between prokaryotes and eukaryotes.</title>
        <authorList>
            <person name="Spang A."/>
            <person name="Saw J.H."/>
            <person name="Jorgensen S.L."/>
            <person name="Zaremba-Niedzwiedzka K."/>
            <person name="Martijn J."/>
            <person name="Lind A.E."/>
            <person name="van Eijk R."/>
            <person name="Schleper C."/>
            <person name="Guy L."/>
            <person name="Ettema T.J."/>
        </authorList>
    </citation>
    <scope>NUCLEOTIDE SEQUENCE</scope>
</reference>
<gene>
    <name evidence="2" type="ORF">LCGC14_0523200</name>
</gene>
<name>A0A0F9S2R7_9ZZZZ</name>
<evidence type="ECO:0000259" key="1">
    <source>
        <dbReference type="Pfam" id="PF07453"/>
    </source>
</evidence>
<dbReference type="InterPro" id="IPR010896">
    <property type="entry name" value="NUMOD1"/>
</dbReference>
<feature type="domain" description="Nuclease-associated modular DNA-binding 1" evidence="1">
    <location>
        <begin position="10"/>
        <end position="32"/>
    </location>
</feature>
<dbReference type="EMBL" id="LAZR01000662">
    <property type="protein sequence ID" value="KKN61329.1"/>
    <property type="molecule type" value="Genomic_DNA"/>
</dbReference>
<comment type="caution">
    <text evidence="2">The sequence shown here is derived from an EMBL/GenBank/DDBJ whole genome shotgun (WGS) entry which is preliminary data.</text>
</comment>
<protein>
    <recommendedName>
        <fullName evidence="1">Nuclease-associated modular DNA-binding 1 domain-containing protein</fullName>
    </recommendedName>
</protein>
<dbReference type="Gene3D" id="3.10.28.10">
    <property type="entry name" value="Homing endonucleases"/>
    <property type="match status" value="1"/>
</dbReference>
<evidence type="ECO:0000313" key="2">
    <source>
        <dbReference type="EMBL" id="KKN61329.1"/>
    </source>
</evidence>
<proteinExistence type="predicted"/>
<dbReference type="Gene3D" id="1.10.10.60">
    <property type="entry name" value="Homeodomain-like"/>
    <property type="match status" value="1"/>
</dbReference>
<dbReference type="Pfam" id="PF07453">
    <property type="entry name" value="NUMOD1"/>
    <property type="match status" value="1"/>
</dbReference>
<organism evidence="2">
    <name type="scientific">marine sediment metagenome</name>
    <dbReference type="NCBI Taxonomy" id="412755"/>
    <lineage>
        <taxon>unclassified sequences</taxon>
        <taxon>metagenomes</taxon>
        <taxon>ecological metagenomes</taxon>
    </lineage>
</organism>